<evidence type="ECO:0000256" key="1">
    <source>
        <dbReference type="ARBA" id="ARBA00001946"/>
    </source>
</evidence>
<evidence type="ECO:0000256" key="26">
    <source>
        <dbReference type="ARBA" id="ARBA00044480"/>
    </source>
</evidence>
<evidence type="ECO:0000256" key="25">
    <source>
        <dbReference type="ARBA" id="ARBA00030553"/>
    </source>
</evidence>
<evidence type="ECO:0000256" key="22">
    <source>
        <dbReference type="ARBA" id="ARBA00026096"/>
    </source>
</evidence>
<comment type="catalytic activity">
    <reaction evidence="20">
        <text>1-hexadecanoyl-sn-glycerol + ATP = 1-hexadecanoyl-sn-glycero-3-phosphate + ADP + H(+)</text>
        <dbReference type="Rhea" id="RHEA:43308"/>
        <dbReference type="ChEBI" id="CHEBI:15378"/>
        <dbReference type="ChEBI" id="CHEBI:30616"/>
        <dbReference type="ChEBI" id="CHEBI:57518"/>
        <dbReference type="ChEBI" id="CHEBI:75542"/>
        <dbReference type="ChEBI" id="CHEBI:456216"/>
    </reaction>
    <physiologicalReaction direction="left-to-right" evidence="20">
        <dbReference type="Rhea" id="RHEA:43309"/>
    </physiologicalReaction>
</comment>
<dbReference type="PROSITE" id="PS50146">
    <property type="entry name" value="DAGK"/>
    <property type="match status" value="1"/>
</dbReference>
<evidence type="ECO:0000256" key="7">
    <source>
        <dbReference type="ARBA" id="ARBA00022741"/>
    </source>
</evidence>
<dbReference type="AlphaFoldDB" id="H2YDB4"/>
<evidence type="ECO:0000256" key="24">
    <source>
        <dbReference type="ARBA" id="ARBA00026142"/>
    </source>
</evidence>
<dbReference type="EC" id="2.7.1.107" evidence="5"/>
<reference evidence="31" key="3">
    <citation type="submission" date="2025-09" db="UniProtKB">
        <authorList>
            <consortium name="Ensembl"/>
        </authorList>
    </citation>
    <scope>IDENTIFICATION</scope>
</reference>
<keyword evidence="32" id="KW-1185">Reference proteome</keyword>
<dbReference type="Pfam" id="PF00781">
    <property type="entry name" value="DAGK_cat"/>
    <property type="match status" value="1"/>
</dbReference>
<evidence type="ECO:0000256" key="29">
    <source>
        <dbReference type="ARBA" id="ARBA00048876"/>
    </source>
</evidence>
<dbReference type="SUPFAM" id="SSF111331">
    <property type="entry name" value="NAD kinase/diacylglycerol kinase-like"/>
    <property type="match status" value="1"/>
</dbReference>
<dbReference type="GO" id="GO:0005758">
    <property type="term" value="C:mitochondrial intermembrane space"/>
    <property type="evidence" value="ECO:0007669"/>
    <property type="project" value="UniProtKB-SubCell"/>
</dbReference>
<comment type="pathway">
    <text evidence="4">Lipid metabolism; glycerolipid metabolism.</text>
</comment>
<evidence type="ECO:0000256" key="10">
    <source>
        <dbReference type="ARBA" id="ARBA00022840"/>
    </source>
</evidence>
<dbReference type="STRING" id="51511.ENSCSAVP00000003312"/>
<keyword evidence="6" id="KW-0808">Transferase</keyword>
<dbReference type="InterPro" id="IPR001206">
    <property type="entry name" value="Diacylglycerol_kinase_cat_dom"/>
</dbReference>
<comment type="catalytic activity">
    <reaction evidence="29">
        <text>N-(hexanoyl)sphing-4-enine + ATP = N-hexanoylsphing-4-enine 1-phosphate + ADP + H(+)</text>
        <dbReference type="Rhea" id="RHEA:43312"/>
        <dbReference type="ChEBI" id="CHEBI:15378"/>
        <dbReference type="ChEBI" id="CHEBI:30616"/>
        <dbReference type="ChEBI" id="CHEBI:63867"/>
        <dbReference type="ChEBI" id="CHEBI:82959"/>
        <dbReference type="ChEBI" id="CHEBI:456216"/>
    </reaction>
    <physiologicalReaction direction="left-to-right" evidence="29">
        <dbReference type="Rhea" id="RHEA:43313"/>
    </physiologicalReaction>
</comment>
<dbReference type="GO" id="GO:0046513">
    <property type="term" value="P:ceramide biosynthetic process"/>
    <property type="evidence" value="ECO:0007669"/>
    <property type="project" value="TreeGrafter"/>
</dbReference>
<dbReference type="Ensembl" id="ENSCSAVT00000003363.1">
    <property type="protein sequence ID" value="ENSCSAVP00000003312.1"/>
    <property type="gene ID" value="ENSCSAVG00000001976.1"/>
</dbReference>
<evidence type="ECO:0000256" key="27">
    <source>
        <dbReference type="ARBA" id="ARBA00048034"/>
    </source>
</evidence>
<evidence type="ECO:0000256" key="2">
    <source>
        <dbReference type="ARBA" id="ARBA00004569"/>
    </source>
</evidence>
<keyword evidence="8" id="KW-0418">Kinase</keyword>
<comment type="catalytic activity">
    <reaction evidence="26">
        <text>a 2-acylglycerol + ATP = a 2-acyl-sn-glycerol 3-phosphate + ADP + H(+)</text>
        <dbReference type="Rhea" id="RHEA:39847"/>
        <dbReference type="ChEBI" id="CHEBI:15378"/>
        <dbReference type="ChEBI" id="CHEBI:17389"/>
        <dbReference type="ChEBI" id="CHEBI:30616"/>
        <dbReference type="ChEBI" id="CHEBI:64982"/>
        <dbReference type="ChEBI" id="CHEBI:456216"/>
    </reaction>
    <physiologicalReaction direction="left-to-right" evidence="26">
        <dbReference type="Rhea" id="RHEA:39848"/>
    </physiologicalReaction>
</comment>
<evidence type="ECO:0000256" key="15">
    <source>
        <dbReference type="ARBA" id="ARBA00023411"/>
    </source>
</evidence>
<name>H2YDB4_CIOSA</name>
<keyword evidence="9" id="KW-0999">Mitochondrion inner membrane</keyword>
<dbReference type="GO" id="GO:0047620">
    <property type="term" value="F:acylglycerol kinase activity"/>
    <property type="evidence" value="ECO:0007669"/>
    <property type="project" value="UniProtKB-EC"/>
</dbReference>
<dbReference type="InParanoid" id="H2YDB4"/>
<comment type="catalytic activity">
    <reaction evidence="27">
        <text>an N-acylsphing-4-enine + ATP = an N-acylsphing-4-enine 1-phosphate + ADP + H(+)</text>
        <dbReference type="Rhea" id="RHEA:17929"/>
        <dbReference type="ChEBI" id="CHEBI:15378"/>
        <dbReference type="ChEBI" id="CHEBI:30616"/>
        <dbReference type="ChEBI" id="CHEBI:52639"/>
        <dbReference type="ChEBI" id="CHEBI:57674"/>
        <dbReference type="ChEBI" id="CHEBI:456216"/>
        <dbReference type="EC" id="2.7.1.138"/>
    </reaction>
    <physiologicalReaction direction="left-to-right" evidence="27">
        <dbReference type="Rhea" id="RHEA:17930"/>
    </physiologicalReaction>
</comment>
<organism evidence="31 32">
    <name type="scientific">Ciona savignyi</name>
    <name type="common">Pacific transparent sea squirt</name>
    <dbReference type="NCBI Taxonomy" id="51511"/>
    <lineage>
        <taxon>Eukaryota</taxon>
        <taxon>Metazoa</taxon>
        <taxon>Chordata</taxon>
        <taxon>Tunicata</taxon>
        <taxon>Ascidiacea</taxon>
        <taxon>Phlebobranchia</taxon>
        <taxon>Cionidae</taxon>
        <taxon>Ciona</taxon>
    </lineage>
</organism>
<evidence type="ECO:0000256" key="8">
    <source>
        <dbReference type="ARBA" id="ARBA00022777"/>
    </source>
</evidence>
<evidence type="ECO:0000256" key="12">
    <source>
        <dbReference type="ARBA" id="ARBA00023128"/>
    </source>
</evidence>
<comment type="catalytic activity">
    <reaction evidence="19">
        <text>2-(5Z,8Z,11Z,14Z-eicosatetraenoyl)-glycerol + ATP = 2-(5Z,8Z,11Z,14Z-eicosatetraenoyl)-sn-glycero-3-phosphate + ADP + H(+)</text>
        <dbReference type="Rhea" id="RHEA:43316"/>
        <dbReference type="ChEBI" id="CHEBI:15378"/>
        <dbReference type="ChEBI" id="CHEBI:30616"/>
        <dbReference type="ChEBI" id="CHEBI:52392"/>
        <dbReference type="ChEBI" id="CHEBI:78209"/>
        <dbReference type="ChEBI" id="CHEBI:456216"/>
    </reaction>
    <physiologicalReaction direction="left-to-right" evidence="19">
        <dbReference type="Rhea" id="RHEA:43317"/>
    </physiologicalReaction>
</comment>
<evidence type="ECO:0000256" key="14">
    <source>
        <dbReference type="ARBA" id="ARBA00023371"/>
    </source>
</evidence>
<dbReference type="SMART" id="SM00046">
    <property type="entry name" value="DAGKc"/>
    <property type="match status" value="1"/>
</dbReference>
<dbReference type="GO" id="GO:0046512">
    <property type="term" value="P:sphingosine biosynthetic process"/>
    <property type="evidence" value="ECO:0007669"/>
    <property type="project" value="TreeGrafter"/>
</dbReference>
<keyword evidence="10" id="KW-0067">ATP-binding</keyword>
<dbReference type="EC" id="2.7.1.138" evidence="22"/>
<dbReference type="HOGENOM" id="CLU_042458_0_0_1"/>
<dbReference type="Pfam" id="PF19712">
    <property type="entry name" value="AGK_C"/>
    <property type="match status" value="1"/>
</dbReference>
<dbReference type="eggNOG" id="KOG4435">
    <property type="taxonomic scope" value="Eukaryota"/>
</dbReference>
<comment type="subcellular location">
    <subcellularLocation>
        <location evidence="3">Mitochondrion inner membrane</location>
        <topology evidence="3">Peripheral membrane protein</topology>
    </subcellularLocation>
    <subcellularLocation>
        <location evidence="2">Mitochondrion intermembrane space</location>
    </subcellularLocation>
</comment>
<dbReference type="GeneTree" id="ENSGT00940000154961"/>
<protein>
    <recommendedName>
        <fullName evidence="24">Acylglycerol kinase, mitochondrial</fullName>
        <ecNumber evidence="5">2.7.1.107</ecNumber>
        <ecNumber evidence="22">2.7.1.138</ecNumber>
        <ecNumber evidence="23">2.7.1.94</ecNumber>
    </recommendedName>
    <alternativeName>
        <fullName evidence="25">Multiple substrate lipid kinase</fullName>
    </alternativeName>
</protein>
<evidence type="ECO:0000256" key="19">
    <source>
        <dbReference type="ARBA" id="ARBA00024556"/>
    </source>
</evidence>
<proteinExistence type="inferred from homology"/>
<evidence type="ECO:0000256" key="28">
    <source>
        <dbReference type="ARBA" id="ARBA00048663"/>
    </source>
</evidence>
<comment type="catalytic activity">
    <reaction evidence="16">
        <text>1-(5Z,8Z,11Z,14Z-eicosatetraenoyl)-sn-glycerol + ATP = 1-(5Z,8Z,11Z,14Z-eicosatetraenoyl)-sn-glycero-3-phosphate + ADP + H(+)</text>
        <dbReference type="Rhea" id="RHEA:43328"/>
        <dbReference type="ChEBI" id="CHEBI:15378"/>
        <dbReference type="ChEBI" id="CHEBI:30616"/>
        <dbReference type="ChEBI" id="CHEBI:34071"/>
        <dbReference type="ChEBI" id="CHEBI:74938"/>
        <dbReference type="ChEBI" id="CHEBI:456216"/>
    </reaction>
    <physiologicalReaction direction="left-to-right" evidence="16">
        <dbReference type="Rhea" id="RHEA:43329"/>
    </physiologicalReaction>
</comment>
<accession>H2YDB4</accession>
<keyword evidence="11" id="KW-0443">Lipid metabolism</keyword>
<dbReference type="GO" id="GO:0005524">
    <property type="term" value="F:ATP binding"/>
    <property type="evidence" value="ECO:0007669"/>
    <property type="project" value="UniProtKB-KW"/>
</dbReference>
<evidence type="ECO:0000256" key="6">
    <source>
        <dbReference type="ARBA" id="ARBA00022679"/>
    </source>
</evidence>
<dbReference type="PANTHER" id="PTHR12358">
    <property type="entry name" value="SPHINGOSINE KINASE"/>
    <property type="match status" value="1"/>
</dbReference>
<dbReference type="PANTHER" id="PTHR12358:SF31">
    <property type="entry name" value="ACYLGLYCEROL KINASE, MITOCHONDRIAL"/>
    <property type="match status" value="1"/>
</dbReference>
<evidence type="ECO:0000256" key="20">
    <source>
        <dbReference type="ARBA" id="ARBA00024636"/>
    </source>
</evidence>
<comment type="catalytic activity">
    <reaction evidence="28">
        <text>a monoacylglycerol + ATP = a monoacyl-sn-glycero-3-phosphate + ADP + H(+)</text>
        <dbReference type="Rhea" id="RHEA:19293"/>
        <dbReference type="ChEBI" id="CHEBI:15378"/>
        <dbReference type="ChEBI" id="CHEBI:17408"/>
        <dbReference type="ChEBI" id="CHEBI:30616"/>
        <dbReference type="ChEBI" id="CHEBI:77589"/>
        <dbReference type="ChEBI" id="CHEBI:456216"/>
        <dbReference type="EC" id="2.7.1.94"/>
    </reaction>
    <physiologicalReaction direction="left-to-right" evidence="28">
        <dbReference type="Rhea" id="RHEA:19294"/>
    </physiologicalReaction>
</comment>
<reference evidence="32" key="1">
    <citation type="submission" date="2003-08" db="EMBL/GenBank/DDBJ databases">
        <authorList>
            <person name="Birren B."/>
            <person name="Nusbaum C."/>
            <person name="Abebe A."/>
            <person name="Abouelleil A."/>
            <person name="Adekoya E."/>
            <person name="Ait-zahra M."/>
            <person name="Allen N."/>
            <person name="Allen T."/>
            <person name="An P."/>
            <person name="Anderson M."/>
            <person name="Anderson S."/>
            <person name="Arachchi H."/>
            <person name="Armbruster J."/>
            <person name="Bachantsang P."/>
            <person name="Baldwin J."/>
            <person name="Barry A."/>
            <person name="Bayul T."/>
            <person name="Blitshsteyn B."/>
            <person name="Bloom T."/>
            <person name="Blye J."/>
            <person name="Boguslavskiy L."/>
            <person name="Borowsky M."/>
            <person name="Boukhgalter B."/>
            <person name="Brunache A."/>
            <person name="Butler J."/>
            <person name="Calixte N."/>
            <person name="Calvo S."/>
            <person name="Camarata J."/>
            <person name="Campo K."/>
            <person name="Chang J."/>
            <person name="Cheshatsang Y."/>
            <person name="Citroen M."/>
            <person name="Collymore A."/>
            <person name="Considine T."/>
            <person name="Cook A."/>
            <person name="Cooke P."/>
            <person name="Corum B."/>
            <person name="Cuomo C."/>
            <person name="David R."/>
            <person name="Dawoe T."/>
            <person name="Degray S."/>
            <person name="Dodge S."/>
            <person name="Dooley K."/>
            <person name="Dorje P."/>
            <person name="Dorjee K."/>
            <person name="Dorris L."/>
            <person name="Duffey N."/>
            <person name="Dupes A."/>
            <person name="Elkins T."/>
            <person name="Engels R."/>
            <person name="Erickson J."/>
            <person name="Farina A."/>
            <person name="Faro S."/>
            <person name="Ferreira P."/>
            <person name="Fischer H."/>
            <person name="Fitzgerald M."/>
            <person name="Foley K."/>
            <person name="Gage D."/>
            <person name="Galagan J."/>
            <person name="Gearin G."/>
            <person name="Gnerre S."/>
            <person name="Gnirke A."/>
            <person name="Goyette A."/>
            <person name="Graham J."/>
            <person name="Grandbois E."/>
            <person name="Gyaltsen K."/>
            <person name="Hafez N."/>
            <person name="Hagopian D."/>
            <person name="Hagos B."/>
            <person name="Hall J."/>
            <person name="Hatcher B."/>
            <person name="Heller A."/>
            <person name="Higgins H."/>
            <person name="Honan T."/>
            <person name="Horn A."/>
            <person name="Houde N."/>
            <person name="Hughes L."/>
            <person name="Hulme W."/>
            <person name="Husby E."/>
            <person name="Iliev I."/>
            <person name="Jaffe D."/>
            <person name="Jones C."/>
            <person name="Kamal M."/>
            <person name="Kamat A."/>
            <person name="Kamvysselis M."/>
            <person name="Karlsson E."/>
            <person name="Kells C."/>
            <person name="Kieu A."/>
            <person name="Kisner P."/>
            <person name="Kodira C."/>
            <person name="Kulbokas E."/>
            <person name="Labutti K."/>
            <person name="Lama D."/>
            <person name="Landers T."/>
            <person name="Leger J."/>
            <person name="Levine S."/>
            <person name="Lewis D."/>
            <person name="Lewis T."/>
            <person name="Lindblad-toh K."/>
            <person name="Liu X."/>
            <person name="Lokyitsang T."/>
            <person name="Lokyitsang Y."/>
            <person name="Lucien O."/>
            <person name="Lui A."/>
            <person name="Ma L.J."/>
            <person name="Mabbitt R."/>
            <person name="Macdonald J."/>
            <person name="Maclean C."/>
            <person name="Major J."/>
            <person name="Manning J."/>
            <person name="Marabella R."/>
            <person name="Maru K."/>
            <person name="Matthews C."/>
            <person name="Mauceli E."/>
            <person name="Mccarthy M."/>
            <person name="Mcdonough S."/>
            <person name="Mcghee T."/>
            <person name="Meldrim J."/>
            <person name="Meneus L."/>
            <person name="Mesirov J."/>
            <person name="Mihalev A."/>
            <person name="Mihova T."/>
            <person name="Mikkelsen T."/>
            <person name="Mlenga V."/>
            <person name="Moru K."/>
            <person name="Mozes J."/>
            <person name="Mulrain L."/>
            <person name="Munson G."/>
            <person name="Naylor J."/>
            <person name="Newes C."/>
            <person name="Nguyen C."/>
            <person name="Nguyen N."/>
            <person name="Nguyen T."/>
            <person name="Nicol R."/>
            <person name="Nielsen C."/>
            <person name="Nizzari M."/>
            <person name="Norbu C."/>
            <person name="Norbu N."/>
            <person name="O'donnell P."/>
            <person name="Okoawo O."/>
            <person name="O'leary S."/>
            <person name="Omotosho B."/>
            <person name="O'neill K."/>
            <person name="Osman S."/>
            <person name="Parker S."/>
            <person name="Perrin D."/>
            <person name="Phunkhang P."/>
            <person name="Piqani B."/>
            <person name="Purcell S."/>
            <person name="Rachupka T."/>
            <person name="Ramasamy U."/>
            <person name="Rameau R."/>
            <person name="Ray V."/>
            <person name="Raymond C."/>
            <person name="Retta R."/>
            <person name="Richardson S."/>
            <person name="Rise C."/>
            <person name="Rodriguez J."/>
            <person name="Rogers J."/>
            <person name="Rogov P."/>
            <person name="Rutman M."/>
            <person name="Schupbach R."/>
            <person name="Seaman C."/>
            <person name="Settipalli S."/>
            <person name="Sharpe T."/>
            <person name="Sheridan J."/>
            <person name="Sherpa N."/>
            <person name="Shi J."/>
            <person name="Smirnov S."/>
            <person name="Smith C."/>
            <person name="Sougnez C."/>
            <person name="Spencer B."/>
            <person name="Stalker J."/>
            <person name="Stange-thomann N."/>
            <person name="Stavropoulos S."/>
            <person name="Stetson K."/>
            <person name="Stone C."/>
            <person name="Stone S."/>
            <person name="Stubbs M."/>
            <person name="Talamas J."/>
            <person name="Tchuinga P."/>
            <person name="Tenzing P."/>
            <person name="Tesfaye S."/>
            <person name="Theodore J."/>
            <person name="Thoulutsang Y."/>
            <person name="Topham K."/>
            <person name="Towey S."/>
            <person name="Tsamla T."/>
            <person name="Tsomo N."/>
            <person name="Vallee D."/>
            <person name="Vassiliev H."/>
            <person name="Venkataraman V."/>
            <person name="Vinson J."/>
            <person name="Vo A."/>
            <person name="Wade C."/>
            <person name="Wang S."/>
            <person name="Wangchuk T."/>
            <person name="Wangdi T."/>
            <person name="Whittaker C."/>
            <person name="Wilkinson J."/>
            <person name="Wu Y."/>
            <person name="Wyman D."/>
            <person name="Yadav S."/>
            <person name="Yang S."/>
            <person name="Yang X."/>
            <person name="Yeager S."/>
            <person name="Yee E."/>
            <person name="Young G."/>
            <person name="Zainoun J."/>
            <person name="Zembeck L."/>
            <person name="Zimmer A."/>
            <person name="Zody M."/>
            <person name="Lander E."/>
        </authorList>
    </citation>
    <scope>NUCLEOTIDE SEQUENCE [LARGE SCALE GENOMIC DNA]</scope>
</reference>
<dbReference type="InterPro" id="IPR017438">
    <property type="entry name" value="ATP-NAD_kinase_N"/>
</dbReference>
<dbReference type="GO" id="GO:0001729">
    <property type="term" value="F:ceramide kinase activity"/>
    <property type="evidence" value="ECO:0007669"/>
    <property type="project" value="UniProtKB-EC"/>
</dbReference>
<comment type="similarity">
    <text evidence="21">Belongs to the AGK family.</text>
</comment>
<evidence type="ECO:0000256" key="11">
    <source>
        <dbReference type="ARBA" id="ARBA00023098"/>
    </source>
</evidence>
<reference evidence="31" key="2">
    <citation type="submission" date="2025-08" db="UniProtKB">
        <authorList>
            <consortium name="Ensembl"/>
        </authorList>
    </citation>
    <scope>IDENTIFICATION</scope>
</reference>
<dbReference type="InterPro" id="IPR050187">
    <property type="entry name" value="Lipid_Phosphate_FormReg"/>
</dbReference>
<dbReference type="Proteomes" id="UP000007875">
    <property type="component" value="Unassembled WGS sequence"/>
</dbReference>
<evidence type="ECO:0000256" key="3">
    <source>
        <dbReference type="ARBA" id="ARBA00004637"/>
    </source>
</evidence>
<dbReference type="OMA" id="RADHANW"/>
<evidence type="ECO:0000256" key="17">
    <source>
        <dbReference type="ARBA" id="ARBA00024505"/>
    </source>
</evidence>
<comment type="catalytic activity">
    <reaction evidence="17">
        <text>1-(9Z-octadecenoyl)-sn-glycerol + ATP = 1-(9Z-octadecenoyl)-sn-glycero-3-phosphate + ADP + H(+)</text>
        <dbReference type="Rhea" id="RHEA:41079"/>
        <dbReference type="ChEBI" id="CHEBI:15378"/>
        <dbReference type="ChEBI" id="CHEBI:30616"/>
        <dbReference type="ChEBI" id="CHEBI:74544"/>
        <dbReference type="ChEBI" id="CHEBI:75757"/>
        <dbReference type="ChEBI" id="CHEBI:456216"/>
    </reaction>
    <physiologicalReaction direction="left-to-right" evidence="17">
        <dbReference type="Rhea" id="RHEA:41080"/>
    </physiologicalReaction>
</comment>
<keyword evidence="12" id="KW-0496">Mitochondrion</keyword>
<evidence type="ECO:0000313" key="32">
    <source>
        <dbReference type="Proteomes" id="UP000007875"/>
    </source>
</evidence>
<feature type="domain" description="DAGKc" evidence="30">
    <location>
        <begin position="61"/>
        <end position="206"/>
    </location>
</feature>
<dbReference type="EC" id="2.7.1.94" evidence="23"/>
<dbReference type="GO" id="GO:0004143">
    <property type="term" value="F:ATP-dependent diacylglycerol kinase activity"/>
    <property type="evidence" value="ECO:0007669"/>
    <property type="project" value="UniProtKB-EC"/>
</dbReference>
<evidence type="ECO:0000259" key="30">
    <source>
        <dbReference type="PROSITE" id="PS50146"/>
    </source>
</evidence>
<dbReference type="Gene3D" id="3.40.50.10330">
    <property type="entry name" value="Probable inorganic polyphosphate/atp-NAD kinase, domain 1"/>
    <property type="match status" value="1"/>
</dbReference>
<evidence type="ECO:0000256" key="13">
    <source>
        <dbReference type="ARBA" id="ARBA00023136"/>
    </source>
</evidence>
<dbReference type="UniPathway" id="UPA00230"/>
<comment type="catalytic activity">
    <reaction evidence="18">
        <text>a 1-acyl-sn-glycerol + ATP = a 1-acyl-sn-glycero-3-phosphate + ADP + H(+)</text>
        <dbReference type="Rhea" id="RHEA:33747"/>
        <dbReference type="ChEBI" id="CHEBI:15378"/>
        <dbReference type="ChEBI" id="CHEBI:30616"/>
        <dbReference type="ChEBI" id="CHEBI:57970"/>
        <dbReference type="ChEBI" id="CHEBI:64683"/>
        <dbReference type="ChEBI" id="CHEBI:456216"/>
    </reaction>
    <physiologicalReaction direction="left-to-right" evidence="18">
        <dbReference type="Rhea" id="RHEA:33748"/>
    </physiologicalReaction>
</comment>
<evidence type="ECO:0000256" key="23">
    <source>
        <dbReference type="ARBA" id="ARBA00026098"/>
    </source>
</evidence>
<dbReference type="GO" id="GO:0005743">
    <property type="term" value="C:mitochondrial inner membrane"/>
    <property type="evidence" value="ECO:0007669"/>
    <property type="project" value="UniProtKB-SubCell"/>
</dbReference>
<dbReference type="InterPro" id="IPR016064">
    <property type="entry name" value="NAD/diacylglycerol_kinase_sf"/>
</dbReference>
<evidence type="ECO:0000256" key="4">
    <source>
        <dbReference type="ARBA" id="ARBA00005175"/>
    </source>
</evidence>
<comment type="catalytic activity">
    <reaction evidence="15">
        <text>a 1,2-diacyl-sn-glycerol + ATP = a 1,2-diacyl-sn-glycero-3-phosphate + ADP + H(+)</text>
        <dbReference type="Rhea" id="RHEA:10272"/>
        <dbReference type="ChEBI" id="CHEBI:15378"/>
        <dbReference type="ChEBI" id="CHEBI:17815"/>
        <dbReference type="ChEBI" id="CHEBI:30616"/>
        <dbReference type="ChEBI" id="CHEBI:58608"/>
        <dbReference type="ChEBI" id="CHEBI:456216"/>
        <dbReference type="EC" id="2.7.1.107"/>
    </reaction>
    <physiologicalReaction direction="left-to-right" evidence="15">
        <dbReference type="Rhea" id="RHEA:10273"/>
    </physiologicalReaction>
</comment>
<dbReference type="GO" id="GO:0046486">
    <property type="term" value="P:glycerolipid metabolic process"/>
    <property type="evidence" value="ECO:0007669"/>
    <property type="project" value="UniProtKB-UniPathway"/>
</dbReference>
<keyword evidence="7" id="KW-0547">Nucleotide-binding</keyword>
<comment type="cofactor">
    <cofactor evidence="1">
        <name>Mg(2+)</name>
        <dbReference type="ChEBI" id="CHEBI:18420"/>
    </cofactor>
</comment>
<evidence type="ECO:0000313" key="31">
    <source>
        <dbReference type="Ensembl" id="ENSCSAVP00000003312.1"/>
    </source>
</evidence>
<evidence type="ECO:0000256" key="5">
    <source>
        <dbReference type="ARBA" id="ARBA00012133"/>
    </source>
</evidence>
<evidence type="ECO:0000256" key="18">
    <source>
        <dbReference type="ARBA" id="ARBA00024512"/>
    </source>
</evidence>
<sequence length="409" mass="46307">KVLKMKIAHTFWNHPKKSLVGSVIAGYVGKWMYTKYTDYEFRLEKCRYVHSSGKERINQLQIPKRITLILNPAAKHGKAMKLFEKNASPLLQLSGCEVNVIRLEYEGHAKALMAELENGSTDMIVAAGGDGTVNEVVTGLLRRADHANWSKVPIGIIPLGNTNSICQRLSFSNSFNSQAKWILSSTCNVLSSNIRWVDALEVKSELGKSAYVLTDMAWGSYRDTFVKESKYWYFGPIKTFMTHFFSLFKTDIRTPRLFQLAYNPPKPIPKDIEKKTEEAKLMAVNSLISKLLIIEVEEPLAEEKYDAPIEEYGSIEFMASVNNHDPHDKREKAGARIVIESSDFNWLNFLREGPKRIVAGKPIPVKPETVIDCSEFQLVPLSSNESWFGMDNEKFEAFSCHATVIPNCL</sequence>
<comment type="catalytic activity">
    <reaction evidence="14">
        <text>1,2-di-(9Z-octadecenoyl)-sn-glycerol + ATP = 1,2-di-(9Z-octadecenoyl)-sn-glycero-3-phosphate + ADP + H(+)</text>
        <dbReference type="Rhea" id="RHEA:40327"/>
        <dbReference type="ChEBI" id="CHEBI:15378"/>
        <dbReference type="ChEBI" id="CHEBI:30616"/>
        <dbReference type="ChEBI" id="CHEBI:52333"/>
        <dbReference type="ChEBI" id="CHEBI:74546"/>
        <dbReference type="ChEBI" id="CHEBI:456216"/>
    </reaction>
    <physiologicalReaction direction="left-to-right" evidence="14">
        <dbReference type="Rhea" id="RHEA:40328"/>
    </physiologicalReaction>
</comment>
<dbReference type="InterPro" id="IPR045579">
    <property type="entry name" value="AGK_C"/>
</dbReference>
<evidence type="ECO:0000256" key="16">
    <source>
        <dbReference type="ARBA" id="ARBA00024483"/>
    </source>
</evidence>
<evidence type="ECO:0000256" key="9">
    <source>
        <dbReference type="ARBA" id="ARBA00022792"/>
    </source>
</evidence>
<evidence type="ECO:0000256" key="21">
    <source>
        <dbReference type="ARBA" id="ARBA00025749"/>
    </source>
</evidence>
<keyword evidence="13" id="KW-0472">Membrane</keyword>